<dbReference type="RefSeq" id="XP_065658816.1">
    <property type="nucleotide sequence ID" value="XM_065802744.1"/>
</dbReference>
<evidence type="ECO:0000313" key="2">
    <source>
        <dbReference type="Proteomes" id="UP001652625"/>
    </source>
</evidence>
<feature type="domain" description="SPIN-DOC-like zinc-finger" evidence="1">
    <location>
        <begin position="20"/>
        <end position="71"/>
    </location>
</feature>
<dbReference type="GeneID" id="136083348"/>
<dbReference type="InterPro" id="IPR040647">
    <property type="entry name" value="SPIN-DOC_Znf-C2H2"/>
</dbReference>
<proteinExistence type="predicted"/>
<evidence type="ECO:0000259" key="1">
    <source>
        <dbReference type="Pfam" id="PF18658"/>
    </source>
</evidence>
<dbReference type="Pfam" id="PF18658">
    <property type="entry name" value="zf-C2H2_12"/>
    <property type="match status" value="1"/>
</dbReference>
<organism evidence="2 3">
    <name type="scientific">Hydra vulgaris</name>
    <name type="common">Hydra</name>
    <name type="synonym">Hydra attenuata</name>
    <dbReference type="NCBI Taxonomy" id="6087"/>
    <lineage>
        <taxon>Eukaryota</taxon>
        <taxon>Metazoa</taxon>
        <taxon>Cnidaria</taxon>
        <taxon>Hydrozoa</taxon>
        <taxon>Hydroidolina</taxon>
        <taxon>Anthoathecata</taxon>
        <taxon>Aplanulata</taxon>
        <taxon>Hydridae</taxon>
        <taxon>Hydra</taxon>
    </lineage>
</organism>
<dbReference type="Proteomes" id="UP001652625">
    <property type="component" value="Chromosome 08"/>
</dbReference>
<name>A0ABM4CAW5_HYDVU</name>
<protein>
    <submittedName>
        <fullName evidence="3">General transcription factor II-I repeat domain-containing protein 2-like</fullName>
    </submittedName>
</protein>
<dbReference type="PANTHER" id="PTHR45913">
    <property type="entry name" value="EPM2A-INTERACTING PROTEIN 1"/>
    <property type="match status" value="1"/>
</dbReference>
<reference evidence="3" key="1">
    <citation type="submission" date="2025-08" db="UniProtKB">
        <authorList>
            <consortium name="RefSeq"/>
        </authorList>
    </citation>
    <scope>IDENTIFICATION</scope>
</reference>
<gene>
    <name evidence="3" type="primary">LOC136083348</name>
</gene>
<dbReference type="PANTHER" id="PTHR45913:SF21">
    <property type="entry name" value="DUF4371 DOMAIN-CONTAINING PROTEIN"/>
    <property type="match status" value="1"/>
</dbReference>
<evidence type="ECO:0000313" key="3">
    <source>
        <dbReference type="RefSeq" id="XP_065658816.1"/>
    </source>
</evidence>
<keyword evidence="2" id="KW-1185">Reference proteome</keyword>
<sequence>MASSKSKQRKIDKECRLFNDEWQTKYFFVECNSVLVCLICNESVSVCKEYNLRRHYDTKHSKTYNQFVNEVRKEKSIKLKNKLFEQQDLLKRGNTETENAAIASYEMSLLLAKNCKPFNDGEITTESLEIVFKNICPEKLKILNNISLSRQTITQRTWGVANDLIIFIRGIDNDFLVTKELLDIYPMQGRTTGEDIFLAMKKVFKKFNLTYNRLILFTLDGGSSMIGKKMGDVSRLENKMAENKLSLIELHCIIHQQNLTAKNMDVENVMSAVVIAINSIKSSALRSRQFEAFLAENDSEYGDLPYYTEVK</sequence>
<accession>A0ABM4CAW5</accession>